<dbReference type="PIRSF" id="PIRSF004505">
    <property type="entry name" value="MT_bac"/>
    <property type="match status" value="1"/>
</dbReference>
<dbReference type="GO" id="GO:0005737">
    <property type="term" value="C:cytoplasm"/>
    <property type="evidence" value="ECO:0007669"/>
    <property type="project" value="UniProtKB-SubCell"/>
</dbReference>
<accession>A0A7S8C597</accession>
<keyword evidence="3 5" id="KW-0949">S-adenosyl-L-methionine</keyword>
<evidence type="ECO:0000256" key="2">
    <source>
        <dbReference type="ARBA" id="ARBA00022679"/>
    </source>
</evidence>
<comment type="subcellular location">
    <subcellularLocation>
        <location evidence="5">Cytoplasm</location>
    </subcellularLocation>
</comment>
<dbReference type="PANTHER" id="PTHR33603">
    <property type="entry name" value="METHYLTRANSFERASE"/>
    <property type="match status" value="1"/>
</dbReference>
<proteinExistence type="inferred from homology"/>
<dbReference type="InterPro" id="IPR003742">
    <property type="entry name" value="RlmH-like"/>
</dbReference>
<dbReference type="Gene3D" id="3.40.1280.10">
    <property type="match status" value="1"/>
</dbReference>
<dbReference type="InterPro" id="IPR029028">
    <property type="entry name" value="Alpha/beta_knot_MTases"/>
</dbReference>
<evidence type="ECO:0000313" key="7">
    <source>
        <dbReference type="Proteomes" id="UP000593594"/>
    </source>
</evidence>
<sequence length="160" mass="17325">MRVSVNAVGRLKRGPERELCERYVERAAAQGRTVGVSAVTMSDIAESQAATVELRRADEAARLAAMVPDRAVTVALDETGRELASTAFAARLRGWLEDGTPDLCFLIGGPDGHGGEIRESAGLVLSLGRMTWPHGLARAMLCEQIYRAVTILVNHPYHRS</sequence>
<keyword evidence="7" id="KW-1185">Reference proteome</keyword>
<dbReference type="PANTHER" id="PTHR33603:SF1">
    <property type="entry name" value="RIBOSOMAL RNA LARGE SUBUNIT METHYLTRANSFERASE H"/>
    <property type="match status" value="1"/>
</dbReference>
<feature type="binding site" evidence="5">
    <location>
        <position position="76"/>
    </location>
    <ligand>
        <name>S-adenosyl-L-methionine</name>
        <dbReference type="ChEBI" id="CHEBI:59789"/>
    </ligand>
</feature>
<dbReference type="EC" id="2.1.1.177" evidence="5"/>
<feature type="binding site" evidence="5">
    <location>
        <position position="108"/>
    </location>
    <ligand>
        <name>S-adenosyl-L-methionine</name>
        <dbReference type="ChEBI" id="CHEBI:59789"/>
    </ligand>
</feature>
<dbReference type="RefSeq" id="WP_213161009.1">
    <property type="nucleotide sequence ID" value="NZ_CP058214.1"/>
</dbReference>
<evidence type="ECO:0000256" key="5">
    <source>
        <dbReference type="HAMAP-Rule" id="MF_00658"/>
    </source>
</evidence>
<dbReference type="NCBIfam" id="NF000989">
    <property type="entry name" value="PRK00103.2-3"/>
    <property type="match status" value="1"/>
</dbReference>
<evidence type="ECO:0000256" key="1">
    <source>
        <dbReference type="ARBA" id="ARBA00022603"/>
    </source>
</evidence>
<dbReference type="AlphaFoldDB" id="A0A7S8C597"/>
<evidence type="ECO:0000313" key="6">
    <source>
        <dbReference type="EMBL" id="QPC43646.1"/>
    </source>
</evidence>
<dbReference type="KEGG" id="kmn:HW532_13685"/>
<feature type="binding site" evidence="5">
    <location>
        <begin position="127"/>
        <end position="132"/>
    </location>
    <ligand>
        <name>S-adenosyl-L-methionine</name>
        <dbReference type="ChEBI" id="CHEBI:59789"/>
    </ligand>
</feature>
<dbReference type="GO" id="GO:0070038">
    <property type="term" value="F:rRNA (pseudouridine-N3-)-methyltransferase activity"/>
    <property type="evidence" value="ECO:0007669"/>
    <property type="project" value="UniProtKB-UniRule"/>
</dbReference>
<name>A0A7S8C597_9HYPH</name>
<keyword evidence="2 5" id="KW-0808">Transferase</keyword>
<organism evidence="6 7">
    <name type="scientific">Kaustia mangrovi</name>
    <dbReference type="NCBI Taxonomy" id="2593653"/>
    <lineage>
        <taxon>Bacteria</taxon>
        <taxon>Pseudomonadati</taxon>
        <taxon>Pseudomonadota</taxon>
        <taxon>Alphaproteobacteria</taxon>
        <taxon>Hyphomicrobiales</taxon>
        <taxon>Parvibaculaceae</taxon>
        <taxon>Kaustia</taxon>
    </lineage>
</organism>
<comment type="subunit">
    <text evidence="5">Homodimer.</text>
</comment>
<keyword evidence="5" id="KW-0963">Cytoplasm</keyword>
<dbReference type="EMBL" id="CP058214">
    <property type="protein sequence ID" value="QPC43646.1"/>
    <property type="molecule type" value="Genomic_DNA"/>
</dbReference>
<dbReference type="CDD" id="cd18081">
    <property type="entry name" value="RlmH-like"/>
    <property type="match status" value="1"/>
</dbReference>
<dbReference type="InterPro" id="IPR029026">
    <property type="entry name" value="tRNA_m1G_MTases_N"/>
</dbReference>
<keyword evidence="5" id="KW-0698">rRNA processing</keyword>
<dbReference type="SUPFAM" id="SSF75217">
    <property type="entry name" value="alpha/beta knot"/>
    <property type="match status" value="1"/>
</dbReference>
<gene>
    <name evidence="5 6" type="primary">rlmH</name>
    <name evidence="6" type="ORF">HW532_13685</name>
</gene>
<comment type="similarity">
    <text evidence="4 5">Belongs to the RNA methyltransferase RlmH family.</text>
</comment>
<dbReference type="Proteomes" id="UP000593594">
    <property type="component" value="Chromosome"/>
</dbReference>
<comment type="function">
    <text evidence="5">Specifically methylates the pseudouridine at position 1915 (m3Psi1915) in 23S rRNA.</text>
</comment>
<keyword evidence="1 5" id="KW-0489">Methyltransferase</keyword>
<protein>
    <recommendedName>
        <fullName evidence="5">Ribosomal RNA large subunit methyltransferase H</fullName>
        <ecNumber evidence="5">2.1.1.177</ecNumber>
    </recommendedName>
    <alternativeName>
        <fullName evidence="5">23S rRNA (pseudouridine1915-N3)-methyltransferase</fullName>
    </alternativeName>
    <alternativeName>
        <fullName evidence="5">23S rRNA m3Psi1915 methyltransferase</fullName>
    </alternativeName>
    <alternativeName>
        <fullName evidence="5">rRNA (pseudouridine-N3-)-methyltransferase RlmH</fullName>
    </alternativeName>
</protein>
<evidence type="ECO:0000256" key="3">
    <source>
        <dbReference type="ARBA" id="ARBA00022691"/>
    </source>
</evidence>
<comment type="catalytic activity">
    <reaction evidence="5">
        <text>pseudouridine(1915) in 23S rRNA + S-adenosyl-L-methionine = N(3)-methylpseudouridine(1915) in 23S rRNA + S-adenosyl-L-homocysteine + H(+)</text>
        <dbReference type="Rhea" id="RHEA:42752"/>
        <dbReference type="Rhea" id="RHEA-COMP:10221"/>
        <dbReference type="Rhea" id="RHEA-COMP:10222"/>
        <dbReference type="ChEBI" id="CHEBI:15378"/>
        <dbReference type="ChEBI" id="CHEBI:57856"/>
        <dbReference type="ChEBI" id="CHEBI:59789"/>
        <dbReference type="ChEBI" id="CHEBI:65314"/>
        <dbReference type="ChEBI" id="CHEBI:74486"/>
        <dbReference type="EC" id="2.1.1.177"/>
    </reaction>
</comment>
<evidence type="ECO:0000256" key="4">
    <source>
        <dbReference type="ARBA" id="ARBA00038303"/>
    </source>
</evidence>
<dbReference type="Pfam" id="PF02590">
    <property type="entry name" value="SPOUT_MTase"/>
    <property type="match status" value="1"/>
</dbReference>
<reference evidence="6 7" key="1">
    <citation type="submission" date="2020-06" db="EMBL/GenBank/DDBJ databases">
        <title>Genome sequence of 2 isolates from Red Sea Mangroves.</title>
        <authorList>
            <person name="Sefrji F."/>
            <person name="Michoud G."/>
            <person name="Merlino G."/>
            <person name="Daffonchio D."/>
        </authorList>
    </citation>
    <scope>NUCLEOTIDE SEQUENCE [LARGE SCALE GENOMIC DNA]</scope>
    <source>
        <strain evidence="6 7">R1DC25</strain>
    </source>
</reference>
<dbReference type="HAMAP" id="MF_00658">
    <property type="entry name" value="23SrRNA_methyltr_H"/>
    <property type="match status" value="1"/>
</dbReference>